<gene>
    <name evidence="1" type="ORF">BDR25DRAFT_360424</name>
</gene>
<sequence>MFDLLSDNSIQLVPYHTNAFEGLTCKFRKIPVKHRALTIEVLLYRELWADVTFSILNLRTSSGNTEERTTPEVEIKLLETYQVAKRRKRDVSSSYFFPRSVSGYIWTVFEACRTITTDLCNSDSEACQEETITVSLLRSSEVGLDVKGGGTTLLMAERGWKFKAQLLPRNWLSLALVNRNKQLRGPAYFLRRYTADMRMDSEVADVFVSGTLSPSERATPVGRRHSRKHAANHSEMCRLRHALVAEAGVTLPSGCHSARPSEVLGSLREAWTLISQSPLLPSCLVSSVFEWLAGTHGIMDTPNNQSDMGQFFDFGEAAMPDITQNAAGTTTAASKTRGLCPAHGNDSSNGCVSYFHYLEDPLHSFKSIPFTCHSSYHDNTAYAMQFTALEECAVYQLRRKILHGKTNMYTLLNIHNLSSGIYYLDSTCNRTTPRHLIQLPFLVIMLICLRCLCRGFHEDFPLSEGLQQRPEQPVSDWNPDFSSWIPRYHKPAHPCDYCRSKSLECFIYDSGNTSTGCSPCNALFRPCSFTQPSNDKMKSKTTLDTLDVVTEDTAHLFGGLTGKKPMRCLGHVGPIETDEADKGPKKGAAAARFPRAAVKVLKDWMMEHIDHPYPTDEEKEELKVQTRLTTGQISNWMANTRRRQKGRPKRSASPSIRPSTEAINIPPGRTWDSLNPFERWKHSPPENEPAPMTAIARAMETFDPPEPDSLSSSFNDRKGNSNDSTGSFSVFRAPSTTSLETGFTNMSSGSAGSAWSYGSRNSFGSLNSLNSKKDRRRRRRVPNRTAKPELDSTLRLFQCTFCTDKFKSKYDWSRHEKSLHLSLEKWICAPIGEVITCSSSGQRKCVYCDAIDPTKEHLATHNHSTCEEKGLEARTFYRKDHLRQHLRLMHGCKMTASMESWKSEAQFIKSRCGFCGTNFDKWQDRVDHLAKEFRNGATMKDWKGCRGLDAHVAAHVTNAMPPYLIANESKSPFPFSASNASSMKHHNLYLLQTDLEFLIPNDIISPNGVRIPQHMGDLGGAFIPHFMGDVTIDANSSPINSATVPFNTPQQQTSANSSPQPNPNATCWEILTLRLGRFARQHLEHHGPNTVTDEMLQQEARHILYDSDDTWNQTAADNPEWLNLFKKAHGLETSIPRDVTTLNKHNVLEDLGLNANAKLDPSFNLNNFQCIVNNPEFPRMEAFECSLAGNTRVSRSALASLPILSSTATTSGTTSIPMSSFADLPRLDAPINEFGSTETDDVCFGENGELGFAVDGGTCTRFGVSNSSFLSTSAPSQEISWTSVGDPLQTDHFDFPSWDQLPEGFDISGSTAALSTSIPASIGLPVVTSSDVMGNSSAMCWDDSELGFGLDMDTDMDMSMDLMMGSTSNRILLTTGALITLVACQVFTSTFMVFSGYRCRFEVYLLWRSGKGVVGVSWNLENVLWMAECETAENWRVSCNGNAIYTSLLRIASLRDIRCWNCPGSLTGRDISSQITSSLSSCTQAIPFILIFFCPSSSIIGVDLEGRLSKGLVMKSFVKNVLQVHKLAFGSATCYSQLIRILLNCKPQLTACLRYSCTVILIGYHFCSSSPRTASRYFLQAQCSLKKGLHQPGFPHNKEPPHSPHLEGGNFFPNPAVHVASSCAYPWYRNSVRVVSKIVFLMTMHHSSKDLYGESVNEFSYKYFIRVDGRHLDPTRFRDFKIMAFTTLIILIDVLWGTKSWVDCTTHFNALGLIYTLRHQACERQMGPCTTGNADMRVTVPPDADVEIEATLREGELAGKQWNRILPSPDKVQEKKAGFVKGSNNEQASKGDLRWAHKFLVAFENAKILALFTKSPLFPFQLMSIPNPIALYAAEAISLKDKEIDEASKYEITQHCLSLG</sequence>
<accession>A0ACB6QEZ3</accession>
<organism evidence="1 2">
    <name type="scientific">Lindgomyces ingoldianus</name>
    <dbReference type="NCBI Taxonomy" id="673940"/>
    <lineage>
        <taxon>Eukaryota</taxon>
        <taxon>Fungi</taxon>
        <taxon>Dikarya</taxon>
        <taxon>Ascomycota</taxon>
        <taxon>Pezizomycotina</taxon>
        <taxon>Dothideomycetes</taxon>
        <taxon>Pleosporomycetidae</taxon>
        <taxon>Pleosporales</taxon>
        <taxon>Lindgomycetaceae</taxon>
        <taxon>Lindgomyces</taxon>
    </lineage>
</organism>
<comment type="caution">
    <text evidence="1">The sequence shown here is derived from an EMBL/GenBank/DDBJ whole genome shotgun (WGS) entry which is preliminary data.</text>
</comment>
<protein>
    <submittedName>
        <fullName evidence="1">Uncharacterized protein</fullName>
    </submittedName>
</protein>
<evidence type="ECO:0000313" key="1">
    <source>
        <dbReference type="EMBL" id="KAF2465467.1"/>
    </source>
</evidence>
<evidence type="ECO:0000313" key="2">
    <source>
        <dbReference type="Proteomes" id="UP000799755"/>
    </source>
</evidence>
<keyword evidence="2" id="KW-1185">Reference proteome</keyword>
<dbReference type="Proteomes" id="UP000799755">
    <property type="component" value="Unassembled WGS sequence"/>
</dbReference>
<reference evidence="1" key="1">
    <citation type="journal article" date="2020" name="Stud. Mycol.">
        <title>101 Dothideomycetes genomes: a test case for predicting lifestyles and emergence of pathogens.</title>
        <authorList>
            <person name="Haridas S."/>
            <person name="Albert R."/>
            <person name="Binder M."/>
            <person name="Bloem J."/>
            <person name="Labutti K."/>
            <person name="Salamov A."/>
            <person name="Andreopoulos B."/>
            <person name="Baker S."/>
            <person name="Barry K."/>
            <person name="Bills G."/>
            <person name="Bluhm B."/>
            <person name="Cannon C."/>
            <person name="Castanera R."/>
            <person name="Culley D."/>
            <person name="Daum C."/>
            <person name="Ezra D."/>
            <person name="Gonzalez J."/>
            <person name="Henrissat B."/>
            <person name="Kuo A."/>
            <person name="Liang C."/>
            <person name="Lipzen A."/>
            <person name="Lutzoni F."/>
            <person name="Magnuson J."/>
            <person name="Mondo S."/>
            <person name="Nolan M."/>
            <person name="Ohm R."/>
            <person name="Pangilinan J."/>
            <person name="Park H.-J."/>
            <person name="Ramirez L."/>
            <person name="Alfaro M."/>
            <person name="Sun H."/>
            <person name="Tritt A."/>
            <person name="Yoshinaga Y."/>
            <person name="Zwiers L.-H."/>
            <person name="Turgeon B."/>
            <person name="Goodwin S."/>
            <person name="Spatafora J."/>
            <person name="Crous P."/>
            <person name="Grigoriev I."/>
        </authorList>
    </citation>
    <scope>NUCLEOTIDE SEQUENCE</scope>
    <source>
        <strain evidence="1">ATCC 200398</strain>
    </source>
</reference>
<dbReference type="EMBL" id="MU003529">
    <property type="protein sequence ID" value="KAF2465467.1"/>
    <property type="molecule type" value="Genomic_DNA"/>
</dbReference>
<name>A0ACB6QEZ3_9PLEO</name>
<proteinExistence type="predicted"/>